<protein>
    <submittedName>
        <fullName evidence="2">Uncharacterized protein</fullName>
    </submittedName>
</protein>
<dbReference type="EMBL" id="KB707542">
    <property type="protein sequence ID" value="EMR61804.1"/>
    <property type="molecule type" value="Genomic_DNA"/>
</dbReference>
<feature type="region of interest" description="Disordered" evidence="1">
    <location>
        <begin position="1"/>
        <end position="83"/>
    </location>
</feature>
<dbReference type="SUPFAM" id="SSF54928">
    <property type="entry name" value="RNA-binding domain, RBD"/>
    <property type="match status" value="1"/>
</dbReference>
<dbReference type="InterPro" id="IPR035979">
    <property type="entry name" value="RBD_domain_sf"/>
</dbReference>
<dbReference type="HOGENOM" id="CLU_1049843_0_0_1"/>
<dbReference type="GO" id="GO:0003676">
    <property type="term" value="F:nucleic acid binding"/>
    <property type="evidence" value="ECO:0007669"/>
    <property type="project" value="InterPro"/>
</dbReference>
<sequence>MQSNSWRTPRSSAAAAAALATTAIATPPPTTTTAAGAPARSSWTPSPASASSSTRQHGPKQRTSANYRGDPTNPNNQSADIPEEDNTSVFIENLPPDATAREVLLHLRGTGKIYALSVGAPTARIPTSCAKIVYWDRRGVDRLLLLRAGGKFVLRGHDPIVKLNWHKTAPQPASSRSRVIVVEGPSRLVNQIRLDALFAVFFTWDTDEVLVHWQREGRTRLEYRFASHRAQASEAYRRITQAANRSEDGLPEVEMSPEEKTLWKEVRVRWGKDPCE</sequence>
<dbReference type="KEGG" id="ela:UCREL1_11254"/>
<dbReference type="Proteomes" id="UP000012174">
    <property type="component" value="Unassembled WGS sequence"/>
</dbReference>
<name>M7S6V1_EUTLA</name>
<keyword evidence="3" id="KW-1185">Reference proteome</keyword>
<proteinExistence type="predicted"/>
<evidence type="ECO:0000256" key="1">
    <source>
        <dbReference type="SAM" id="MobiDB-lite"/>
    </source>
</evidence>
<evidence type="ECO:0000313" key="2">
    <source>
        <dbReference type="EMBL" id="EMR61804.1"/>
    </source>
</evidence>
<gene>
    <name evidence="2" type="ORF">UCREL1_11254</name>
</gene>
<reference evidence="3" key="1">
    <citation type="journal article" date="2013" name="Genome Announc.">
        <title>Draft genome sequence of the grapevine dieback fungus Eutypa lata UCR-EL1.</title>
        <authorList>
            <person name="Blanco-Ulate B."/>
            <person name="Rolshausen P.E."/>
            <person name="Cantu D."/>
        </authorList>
    </citation>
    <scope>NUCLEOTIDE SEQUENCE [LARGE SCALE GENOMIC DNA]</scope>
    <source>
        <strain evidence="3">UCR-EL1</strain>
    </source>
</reference>
<accession>M7S6V1</accession>
<dbReference type="OrthoDB" id="3508416at2759"/>
<feature type="compositionally biased region" description="Polar residues" evidence="1">
    <location>
        <begin position="61"/>
        <end position="79"/>
    </location>
</feature>
<feature type="compositionally biased region" description="Polar residues" evidence="1">
    <location>
        <begin position="1"/>
        <end position="11"/>
    </location>
</feature>
<feature type="compositionally biased region" description="Low complexity" evidence="1">
    <location>
        <begin position="13"/>
        <end position="55"/>
    </location>
</feature>
<dbReference type="AlphaFoldDB" id="M7S6V1"/>
<evidence type="ECO:0000313" key="3">
    <source>
        <dbReference type="Proteomes" id="UP000012174"/>
    </source>
</evidence>
<organism evidence="2 3">
    <name type="scientific">Eutypa lata (strain UCR-EL1)</name>
    <name type="common">Grapevine dieback disease fungus</name>
    <name type="synonym">Eutypa armeniacae</name>
    <dbReference type="NCBI Taxonomy" id="1287681"/>
    <lineage>
        <taxon>Eukaryota</taxon>
        <taxon>Fungi</taxon>
        <taxon>Dikarya</taxon>
        <taxon>Ascomycota</taxon>
        <taxon>Pezizomycotina</taxon>
        <taxon>Sordariomycetes</taxon>
        <taxon>Xylariomycetidae</taxon>
        <taxon>Xylariales</taxon>
        <taxon>Diatrypaceae</taxon>
        <taxon>Eutypa</taxon>
    </lineage>
</organism>